<protein>
    <recommendedName>
        <fullName evidence="4">Transglycosylase SLT domain-containing protein</fullName>
    </recommendedName>
</protein>
<dbReference type="AlphaFoldDB" id="A0A6J4NSE3"/>
<evidence type="ECO:0008006" key="4">
    <source>
        <dbReference type="Google" id="ProtNLM"/>
    </source>
</evidence>
<organism evidence="3">
    <name type="scientific">uncultured Pyrinomonadaceae bacterium</name>
    <dbReference type="NCBI Taxonomy" id="2283094"/>
    <lineage>
        <taxon>Bacteria</taxon>
        <taxon>Pseudomonadati</taxon>
        <taxon>Acidobacteriota</taxon>
        <taxon>Blastocatellia</taxon>
        <taxon>Blastocatellales</taxon>
        <taxon>Pyrinomonadaceae</taxon>
        <taxon>environmental samples</taxon>
    </lineage>
</organism>
<dbReference type="EMBL" id="CADCUR010000105">
    <property type="protein sequence ID" value="CAA9395959.1"/>
    <property type="molecule type" value="Genomic_DNA"/>
</dbReference>
<proteinExistence type="predicted"/>
<evidence type="ECO:0000256" key="2">
    <source>
        <dbReference type="SAM" id="SignalP"/>
    </source>
</evidence>
<feature type="chain" id="PRO_5026963076" description="Transglycosylase SLT domain-containing protein" evidence="2">
    <location>
        <begin position="42"/>
        <end position="457"/>
    </location>
</feature>
<sequence>MFQNRDTTNRLASKFRLSVKFMKISISAIIFVACASINAFAQNAAPPQTVRPRNVSSPTPTPTPRARVIITNLPSPSPTPISTPRPSATPIQNSLPPDVPIAPLPTPTPRPLPTFYKPLSYAEIKSKISEAKRQMQARPMPTALVTGSFLVTDVIRIAYYDYKTADIDYVVMMKTAFLDKNNAEISVTTSNGSLVTVKNIRANGVNTPVMIIDQENKAHLPLLVQYPIERNGAYYETAYYISTHPGIVTPEVVGAGKIYIRNVLDTARANLQKKGVFISPQVTDIAERLAVVEHVDHQRFRREYHPNIFNDVFSLFALNEGQTYRYSVSSAGAGGMVQMIPWTYNMIRSRHASVGLIPDFVEGMRNHQNAAQAMLLYMQMTWSELISNETIYNAVAEKIATPAELMSAGYNSNPAKLPGYIRRGGENWRNLIPKETQIYLQINASMDKHVPYLPRAK</sequence>
<reference evidence="3" key="1">
    <citation type="submission" date="2020-02" db="EMBL/GenBank/DDBJ databases">
        <authorList>
            <person name="Meier V. D."/>
        </authorList>
    </citation>
    <scope>NUCLEOTIDE SEQUENCE</scope>
    <source>
        <strain evidence="3">AVDCRST_MAG74</strain>
    </source>
</reference>
<accession>A0A6J4NSE3</accession>
<evidence type="ECO:0000256" key="1">
    <source>
        <dbReference type="SAM" id="MobiDB-lite"/>
    </source>
</evidence>
<dbReference type="PROSITE" id="PS51257">
    <property type="entry name" value="PROKAR_LIPOPROTEIN"/>
    <property type="match status" value="1"/>
</dbReference>
<evidence type="ECO:0000313" key="3">
    <source>
        <dbReference type="EMBL" id="CAA9395959.1"/>
    </source>
</evidence>
<feature type="region of interest" description="Disordered" evidence="1">
    <location>
        <begin position="46"/>
        <end position="88"/>
    </location>
</feature>
<keyword evidence="2" id="KW-0732">Signal</keyword>
<feature type="signal peptide" evidence="2">
    <location>
        <begin position="1"/>
        <end position="41"/>
    </location>
</feature>
<feature type="compositionally biased region" description="Low complexity" evidence="1">
    <location>
        <begin position="51"/>
        <end position="74"/>
    </location>
</feature>
<gene>
    <name evidence="3" type="ORF">AVDCRST_MAG74-2030</name>
</gene>
<name>A0A6J4NSE3_9BACT</name>